<accession>C1F8T7</accession>
<dbReference type="GO" id="GO:0005524">
    <property type="term" value="F:ATP binding"/>
    <property type="evidence" value="ECO:0007669"/>
    <property type="project" value="UniProtKB-KW"/>
</dbReference>
<dbReference type="SUPFAM" id="SSF52540">
    <property type="entry name" value="P-loop containing nucleoside triphosphate hydrolases"/>
    <property type="match status" value="1"/>
</dbReference>
<protein>
    <submittedName>
        <fullName evidence="6">MutS domain protein</fullName>
    </submittedName>
</protein>
<feature type="transmembrane region" description="Helical" evidence="4">
    <location>
        <begin position="225"/>
        <end position="244"/>
    </location>
</feature>
<dbReference type="AlphaFoldDB" id="C1F8T7"/>
<dbReference type="InParanoid" id="C1F8T7"/>
<keyword evidence="4" id="KW-0472">Membrane</keyword>
<sequence>MEISAAQTAEGTAVKQKTVWQVYEEHLEALGQRLSELGKTQQRAKVAAIALAAGLAGLVVRDWPAPPAALASLLLAAVAFAFRRYAQSRRRGLDIARRSNFYTQGLERLRGAWTKLPDTGLDYARDEHLYQHDLQVVGERSLFTLLRTTRSEVGASRLADYLLDAVPLGESRSRQEAVHELQPQLALRESVAALGEYSFQRGEVQILERWMQFAPVPVSRWKPGVMLVLGVGLAAAGLLALTGLLPLWPALWIVLPLLGAQLLLLLPLRGLLRDRVDSAVLLADELTVLRDGLRLQQQQAFLAPKLKGLLAAVQGADASQRIGELQRLARGLEQCRKEWFYVPSWVTGAEVQILLAMEGWRARYGAALKGWVDAWSEFETLLALAGYAFEHPEHVFPEFVADTVAFAAEELGHPLLPGKSCVGNDVRLDAEQRFYVISGSNMAGKSTLLRTVGLNAVLAYAGAPVRARAARLSEMRLGASITTADSLLDGRSRFLAEGERLREMVRLAKDGPLLFLVDEIFSGTNSQDRRVAAEGLVNVLMQHGAVGALSTHDLALAAIAERGPMGGVNVHMESEDAEDPLHFDYRLKPGVAARSNALAILRMIGVLEDA</sequence>
<dbReference type="STRING" id="240015.ACP_1993"/>
<dbReference type="PANTHER" id="PTHR11361:SF99">
    <property type="entry name" value="DNA MISMATCH REPAIR PROTEIN"/>
    <property type="match status" value="1"/>
</dbReference>
<proteinExistence type="predicted"/>
<dbReference type="KEGG" id="aca:ACP_1993"/>
<evidence type="ECO:0000256" key="3">
    <source>
        <dbReference type="ARBA" id="ARBA00023125"/>
    </source>
</evidence>
<organism evidence="6 7">
    <name type="scientific">Acidobacterium capsulatum (strain ATCC 51196 / DSM 11244 / BCRC 80197 / JCM 7670 / NBRC 15755 / NCIMB 13165 / 161)</name>
    <dbReference type="NCBI Taxonomy" id="240015"/>
    <lineage>
        <taxon>Bacteria</taxon>
        <taxon>Pseudomonadati</taxon>
        <taxon>Acidobacteriota</taxon>
        <taxon>Terriglobia</taxon>
        <taxon>Terriglobales</taxon>
        <taxon>Acidobacteriaceae</taxon>
        <taxon>Acidobacterium</taxon>
    </lineage>
</organism>
<keyword evidence="3" id="KW-0238">DNA-binding</keyword>
<dbReference type="GO" id="GO:0030983">
    <property type="term" value="F:mismatched DNA binding"/>
    <property type="evidence" value="ECO:0007669"/>
    <property type="project" value="InterPro"/>
</dbReference>
<dbReference type="eggNOG" id="COG0249">
    <property type="taxonomic scope" value="Bacteria"/>
</dbReference>
<keyword evidence="7" id="KW-1185">Reference proteome</keyword>
<keyword evidence="4" id="KW-0812">Transmembrane</keyword>
<dbReference type="GO" id="GO:0140664">
    <property type="term" value="F:ATP-dependent DNA damage sensor activity"/>
    <property type="evidence" value="ECO:0007669"/>
    <property type="project" value="InterPro"/>
</dbReference>
<dbReference type="Pfam" id="PF00488">
    <property type="entry name" value="MutS_V"/>
    <property type="match status" value="1"/>
</dbReference>
<dbReference type="InterPro" id="IPR000432">
    <property type="entry name" value="DNA_mismatch_repair_MutS_C"/>
</dbReference>
<evidence type="ECO:0000256" key="1">
    <source>
        <dbReference type="ARBA" id="ARBA00022741"/>
    </source>
</evidence>
<keyword evidence="4" id="KW-1133">Transmembrane helix</keyword>
<evidence type="ECO:0000313" key="6">
    <source>
        <dbReference type="EMBL" id="ACO32152.1"/>
    </source>
</evidence>
<feature type="transmembrane region" description="Helical" evidence="4">
    <location>
        <begin position="250"/>
        <end position="268"/>
    </location>
</feature>
<evidence type="ECO:0000256" key="4">
    <source>
        <dbReference type="SAM" id="Phobius"/>
    </source>
</evidence>
<dbReference type="PANTHER" id="PTHR11361">
    <property type="entry name" value="DNA MISMATCH REPAIR PROTEIN MUTS FAMILY MEMBER"/>
    <property type="match status" value="1"/>
</dbReference>
<feature type="domain" description="DNA mismatch repair proteins mutS family" evidence="5">
    <location>
        <begin position="432"/>
        <end position="608"/>
    </location>
</feature>
<reference evidence="6 7" key="1">
    <citation type="journal article" date="2009" name="Appl. Environ. Microbiol.">
        <title>Three genomes from the phylum Acidobacteria provide insight into the lifestyles of these microorganisms in soils.</title>
        <authorList>
            <person name="Ward N.L."/>
            <person name="Challacombe J.F."/>
            <person name="Janssen P.H."/>
            <person name="Henrissat B."/>
            <person name="Coutinho P.M."/>
            <person name="Wu M."/>
            <person name="Xie G."/>
            <person name="Haft D.H."/>
            <person name="Sait M."/>
            <person name="Badger J."/>
            <person name="Barabote R.D."/>
            <person name="Bradley B."/>
            <person name="Brettin T.S."/>
            <person name="Brinkac L.M."/>
            <person name="Bruce D."/>
            <person name="Creasy T."/>
            <person name="Daugherty S.C."/>
            <person name="Davidsen T.M."/>
            <person name="DeBoy R.T."/>
            <person name="Detter J.C."/>
            <person name="Dodson R.J."/>
            <person name="Durkin A.S."/>
            <person name="Ganapathy A."/>
            <person name="Gwinn-Giglio M."/>
            <person name="Han C.S."/>
            <person name="Khouri H."/>
            <person name="Kiss H."/>
            <person name="Kothari S.P."/>
            <person name="Madupu R."/>
            <person name="Nelson K.E."/>
            <person name="Nelson W.C."/>
            <person name="Paulsen I."/>
            <person name="Penn K."/>
            <person name="Ren Q."/>
            <person name="Rosovitz M.J."/>
            <person name="Selengut J.D."/>
            <person name="Shrivastava S."/>
            <person name="Sullivan S.A."/>
            <person name="Tapia R."/>
            <person name="Thompson L.S."/>
            <person name="Watkins K.L."/>
            <person name="Yang Q."/>
            <person name="Yu C."/>
            <person name="Zafar N."/>
            <person name="Zhou L."/>
            <person name="Kuske C.R."/>
        </authorList>
    </citation>
    <scope>NUCLEOTIDE SEQUENCE [LARGE SCALE GENOMIC DNA]</scope>
    <source>
        <strain evidence="7">ATCC 51196 / DSM 11244 / BCRC 80197 / JCM 7670 / NBRC 15755 / NCIMB 13165 / 161</strain>
    </source>
</reference>
<dbReference type="Gene3D" id="3.40.50.300">
    <property type="entry name" value="P-loop containing nucleotide triphosphate hydrolases"/>
    <property type="match status" value="1"/>
</dbReference>
<dbReference type="HOGENOM" id="CLU_030717_0_0_0"/>
<dbReference type="GO" id="GO:0005829">
    <property type="term" value="C:cytosol"/>
    <property type="evidence" value="ECO:0007669"/>
    <property type="project" value="TreeGrafter"/>
</dbReference>
<dbReference type="EMBL" id="CP001472">
    <property type="protein sequence ID" value="ACO32152.1"/>
    <property type="molecule type" value="Genomic_DNA"/>
</dbReference>
<dbReference type="SMART" id="SM00534">
    <property type="entry name" value="MUTSac"/>
    <property type="match status" value="1"/>
</dbReference>
<evidence type="ECO:0000256" key="2">
    <source>
        <dbReference type="ARBA" id="ARBA00022840"/>
    </source>
</evidence>
<evidence type="ECO:0000313" key="7">
    <source>
        <dbReference type="Proteomes" id="UP000002207"/>
    </source>
</evidence>
<name>C1F8T7_ACIC5</name>
<feature type="transmembrane region" description="Helical" evidence="4">
    <location>
        <begin position="66"/>
        <end position="82"/>
    </location>
</feature>
<dbReference type="Proteomes" id="UP000002207">
    <property type="component" value="Chromosome"/>
</dbReference>
<dbReference type="GO" id="GO:0006298">
    <property type="term" value="P:mismatch repair"/>
    <property type="evidence" value="ECO:0007669"/>
    <property type="project" value="InterPro"/>
</dbReference>
<evidence type="ECO:0000259" key="5">
    <source>
        <dbReference type="SMART" id="SM00534"/>
    </source>
</evidence>
<keyword evidence="1" id="KW-0547">Nucleotide-binding</keyword>
<dbReference type="InterPro" id="IPR045076">
    <property type="entry name" value="MutS"/>
</dbReference>
<dbReference type="InterPro" id="IPR027417">
    <property type="entry name" value="P-loop_NTPase"/>
</dbReference>
<keyword evidence="2" id="KW-0067">ATP-binding</keyword>
<dbReference type="OrthoDB" id="9802448at2"/>
<gene>
    <name evidence="6" type="ordered locus">ACP_1993</name>
</gene>